<accession>A0AC35U8G3</accession>
<proteinExistence type="predicted"/>
<dbReference type="Proteomes" id="UP000095286">
    <property type="component" value="Unplaced"/>
</dbReference>
<reference evidence="2" key="1">
    <citation type="submission" date="2016-11" db="UniProtKB">
        <authorList>
            <consortium name="WormBaseParasite"/>
        </authorList>
    </citation>
    <scope>IDENTIFICATION</scope>
    <source>
        <strain evidence="2">KR3021</strain>
    </source>
</reference>
<evidence type="ECO:0000313" key="2">
    <source>
        <dbReference type="WBParaSite" id="RSKR_0000879100.1"/>
    </source>
</evidence>
<name>A0AC35U8G3_9BILA</name>
<protein>
    <submittedName>
        <fullName evidence="2">C-type lectin domain-containing protein</fullName>
    </submittedName>
</protein>
<evidence type="ECO:0000313" key="1">
    <source>
        <dbReference type="Proteomes" id="UP000095286"/>
    </source>
</evidence>
<sequence>MQKFLAFVIAFSTACYGKSINYEEESGCLTKGFVMKEDQRCYMIFGEELFTRKDAAKLCSDLNSYLPSIENDNQNSLIIKLSGNNHKSFWIGLSCVNDSSCAWDEGTVLTNYRNFFNNSANSLDGGCYYNNIEDLNVNSFGQWYSEPCGTTKHHVICQQLSTTNVIQKCAEYFTRNTANDACYRFINDKKTFVEANDECQKQQAQLVSIHSNDDNNYILNLVQINKDNMNVWIGLEYEGSQSKWLDNSTFGEFNKYKEGFPSNELGRAVKMITSKTEDQGSWENGNEGEKLAFVCKLKAEVTTNSLSPAEIKT</sequence>
<organism evidence="1 2">
    <name type="scientific">Rhabditophanes sp. KR3021</name>
    <dbReference type="NCBI Taxonomy" id="114890"/>
    <lineage>
        <taxon>Eukaryota</taxon>
        <taxon>Metazoa</taxon>
        <taxon>Ecdysozoa</taxon>
        <taxon>Nematoda</taxon>
        <taxon>Chromadorea</taxon>
        <taxon>Rhabditida</taxon>
        <taxon>Tylenchina</taxon>
        <taxon>Panagrolaimomorpha</taxon>
        <taxon>Strongyloidoidea</taxon>
        <taxon>Alloionematidae</taxon>
        <taxon>Rhabditophanes</taxon>
    </lineage>
</organism>
<dbReference type="WBParaSite" id="RSKR_0000879100.1">
    <property type="protein sequence ID" value="RSKR_0000879100.1"/>
    <property type="gene ID" value="RSKR_0000879100"/>
</dbReference>